<name>A0A399SG29_9BACT</name>
<keyword evidence="6 10" id="KW-1133">Transmembrane helix</keyword>
<evidence type="ECO:0000313" key="11">
    <source>
        <dbReference type="EMBL" id="RIJ41779.1"/>
    </source>
</evidence>
<dbReference type="Pfam" id="PF01554">
    <property type="entry name" value="MatE"/>
    <property type="match status" value="2"/>
</dbReference>
<dbReference type="GO" id="GO:0006811">
    <property type="term" value="P:monoatomic ion transport"/>
    <property type="evidence" value="ECO:0007669"/>
    <property type="project" value="UniProtKB-KW"/>
</dbReference>
<evidence type="ECO:0000256" key="9">
    <source>
        <dbReference type="ARBA" id="ARBA00031636"/>
    </source>
</evidence>
<evidence type="ECO:0000256" key="6">
    <source>
        <dbReference type="ARBA" id="ARBA00022989"/>
    </source>
</evidence>
<keyword evidence="12" id="KW-1185">Reference proteome</keyword>
<comment type="caution">
    <text evidence="11">The sequence shown here is derived from an EMBL/GenBank/DDBJ whole genome shotgun (WGS) entry which is preliminary data.</text>
</comment>
<dbReference type="InterPro" id="IPR048279">
    <property type="entry name" value="MdtK-like"/>
</dbReference>
<dbReference type="RefSeq" id="WP_119431525.1">
    <property type="nucleotide sequence ID" value="NZ_QWGE01000002.1"/>
</dbReference>
<keyword evidence="3" id="KW-0050">Antiport</keyword>
<evidence type="ECO:0000313" key="12">
    <source>
        <dbReference type="Proteomes" id="UP000266005"/>
    </source>
</evidence>
<dbReference type="PANTHER" id="PTHR43298:SF2">
    <property type="entry name" value="FMN_FAD EXPORTER YEEO-RELATED"/>
    <property type="match status" value="1"/>
</dbReference>
<evidence type="ECO:0000256" key="8">
    <source>
        <dbReference type="ARBA" id="ARBA00023136"/>
    </source>
</evidence>
<feature type="transmembrane region" description="Helical" evidence="10">
    <location>
        <begin position="53"/>
        <end position="76"/>
    </location>
</feature>
<feature type="transmembrane region" description="Helical" evidence="10">
    <location>
        <begin position="14"/>
        <end position="33"/>
    </location>
</feature>
<keyword evidence="7" id="KW-0406">Ion transport</keyword>
<dbReference type="GO" id="GO:0042910">
    <property type="term" value="F:xenobiotic transmembrane transporter activity"/>
    <property type="evidence" value="ECO:0007669"/>
    <property type="project" value="InterPro"/>
</dbReference>
<feature type="transmembrane region" description="Helical" evidence="10">
    <location>
        <begin position="236"/>
        <end position="257"/>
    </location>
</feature>
<dbReference type="Proteomes" id="UP000266005">
    <property type="component" value="Unassembled WGS sequence"/>
</dbReference>
<evidence type="ECO:0000256" key="7">
    <source>
        <dbReference type="ARBA" id="ARBA00023065"/>
    </source>
</evidence>
<feature type="transmembrane region" description="Helical" evidence="10">
    <location>
        <begin position="358"/>
        <end position="378"/>
    </location>
</feature>
<dbReference type="OrthoDB" id="9780160at2"/>
<keyword evidence="5 10" id="KW-0812">Transmembrane</keyword>
<dbReference type="PIRSF" id="PIRSF006603">
    <property type="entry name" value="DinF"/>
    <property type="match status" value="1"/>
</dbReference>
<evidence type="ECO:0000256" key="5">
    <source>
        <dbReference type="ARBA" id="ARBA00022692"/>
    </source>
</evidence>
<keyword evidence="2" id="KW-0813">Transport</keyword>
<feature type="transmembrane region" description="Helical" evidence="10">
    <location>
        <begin position="88"/>
        <end position="111"/>
    </location>
</feature>
<feature type="transmembrane region" description="Helical" evidence="10">
    <location>
        <begin position="319"/>
        <end position="346"/>
    </location>
</feature>
<gene>
    <name evidence="11" type="ORF">D1627_07100</name>
</gene>
<feature type="transmembrane region" description="Helical" evidence="10">
    <location>
        <begin position="131"/>
        <end position="149"/>
    </location>
</feature>
<dbReference type="GO" id="GO:0005886">
    <property type="term" value="C:plasma membrane"/>
    <property type="evidence" value="ECO:0007669"/>
    <property type="project" value="UniProtKB-SubCell"/>
</dbReference>
<dbReference type="NCBIfam" id="TIGR00797">
    <property type="entry name" value="matE"/>
    <property type="match status" value="1"/>
</dbReference>
<reference evidence="12" key="1">
    <citation type="submission" date="2018-08" db="EMBL/GenBank/DDBJ databases">
        <title>Mucilaginibacter sp. MYSH2.</title>
        <authorList>
            <person name="Seo T."/>
        </authorList>
    </citation>
    <scope>NUCLEOTIDE SEQUENCE [LARGE SCALE GENOMIC DNA]</scope>
    <source>
        <strain evidence="12">KIRAN</strain>
    </source>
</reference>
<feature type="transmembrane region" description="Helical" evidence="10">
    <location>
        <begin position="413"/>
        <end position="435"/>
    </location>
</feature>
<proteinExistence type="predicted"/>
<evidence type="ECO:0000256" key="2">
    <source>
        <dbReference type="ARBA" id="ARBA00022448"/>
    </source>
</evidence>
<feature type="transmembrane region" description="Helical" evidence="10">
    <location>
        <begin position="161"/>
        <end position="182"/>
    </location>
</feature>
<evidence type="ECO:0000256" key="1">
    <source>
        <dbReference type="ARBA" id="ARBA00004651"/>
    </source>
</evidence>
<keyword evidence="4" id="KW-1003">Cell membrane</keyword>
<keyword evidence="8 10" id="KW-0472">Membrane</keyword>
<protein>
    <recommendedName>
        <fullName evidence="9">Multidrug-efflux transporter</fullName>
    </recommendedName>
</protein>
<dbReference type="GO" id="GO:0015297">
    <property type="term" value="F:antiporter activity"/>
    <property type="evidence" value="ECO:0007669"/>
    <property type="project" value="UniProtKB-KW"/>
</dbReference>
<sequence>MDSLSYKDHFAKNFTLAFPVVLSQLGHILVSVFDSLMVGRIGTLPLAAASLGNSIFTITLVFGLGVSYSITPLIAAADGRNNYTRISLLLLNGLISNVMLGVLLFIAGYFLSPYITLLDQPEDVVTLAVPYINILFLSMVPLMVFQAFRQFAEGLSLTRQAMYISIIANGINIILNYILIFGKFGVEPMGLVGAGWATLISRILMAIVMAVWVLYAKRFEVYWHFLRLRHLSFIHMYRIFKLGLPISGQMIFEMGAFSFSAVMIGWLGAKELAAHQIAINVASVTYMMASGIAAAATIRVGNQKGLGNYIAMRMAGYSNLAMGVAFMMGSGLLMVLCKNLIPMLYIDDVEVIQMASSLLIIAALFQISDGIQVVGLGALRGLEDVRIPSLISLLAYWVIGLPVGYYLCFKSDFGVNGIWLGLLVGLSVAAVLLTVRFRILSNRLIIR</sequence>
<evidence type="ECO:0000256" key="3">
    <source>
        <dbReference type="ARBA" id="ARBA00022449"/>
    </source>
</evidence>
<comment type="subcellular location">
    <subcellularLocation>
        <location evidence="1">Cell membrane</location>
        <topology evidence="1">Multi-pass membrane protein</topology>
    </subcellularLocation>
</comment>
<dbReference type="AlphaFoldDB" id="A0A399SG29"/>
<feature type="transmembrane region" description="Helical" evidence="10">
    <location>
        <begin position="194"/>
        <end position="215"/>
    </location>
</feature>
<dbReference type="InterPro" id="IPR050222">
    <property type="entry name" value="MATE_MdtK"/>
</dbReference>
<feature type="transmembrane region" description="Helical" evidence="10">
    <location>
        <begin position="277"/>
        <end position="298"/>
    </location>
</feature>
<evidence type="ECO:0000256" key="10">
    <source>
        <dbReference type="SAM" id="Phobius"/>
    </source>
</evidence>
<dbReference type="CDD" id="cd13131">
    <property type="entry name" value="MATE_NorM_like"/>
    <property type="match status" value="1"/>
</dbReference>
<accession>A0A399SG29</accession>
<dbReference type="PANTHER" id="PTHR43298">
    <property type="entry name" value="MULTIDRUG RESISTANCE PROTEIN NORM-RELATED"/>
    <property type="match status" value="1"/>
</dbReference>
<organism evidence="11 12">
    <name type="scientific">Pontibacter oryzae</name>
    <dbReference type="NCBI Taxonomy" id="2304593"/>
    <lineage>
        <taxon>Bacteria</taxon>
        <taxon>Pseudomonadati</taxon>
        <taxon>Bacteroidota</taxon>
        <taxon>Cytophagia</taxon>
        <taxon>Cytophagales</taxon>
        <taxon>Hymenobacteraceae</taxon>
        <taxon>Pontibacter</taxon>
    </lineage>
</organism>
<dbReference type="InterPro" id="IPR002528">
    <property type="entry name" value="MATE_fam"/>
</dbReference>
<dbReference type="EMBL" id="QWGE01000002">
    <property type="protein sequence ID" value="RIJ41779.1"/>
    <property type="molecule type" value="Genomic_DNA"/>
</dbReference>
<feature type="transmembrane region" description="Helical" evidence="10">
    <location>
        <begin position="390"/>
        <end position="407"/>
    </location>
</feature>
<evidence type="ECO:0000256" key="4">
    <source>
        <dbReference type="ARBA" id="ARBA00022475"/>
    </source>
</evidence>